<keyword evidence="1" id="KW-0472">Membrane</keyword>
<accession>A0AAV6TYP9</accession>
<dbReference type="Proteomes" id="UP000827092">
    <property type="component" value="Unassembled WGS sequence"/>
</dbReference>
<evidence type="ECO:0000313" key="3">
    <source>
        <dbReference type="EMBL" id="KAG8176901.1"/>
    </source>
</evidence>
<protein>
    <submittedName>
        <fullName evidence="3">Uncharacterized protein</fullName>
    </submittedName>
</protein>
<feature type="transmembrane region" description="Helical" evidence="1">
    <location>
        <begin position="189"/>
        <end position="213"/>
    </location>
</feature>
<evidence type="ECO:0000313" key="4">
    <source>
        <dbReference type="Proteomes" id="UP000827092"/>
    </source>
</evidence>
<evidence type="ECO:0000256" key="1">
    <source>
        <dbReference type="SAM" id="Phobius"/>
    </source>
</evidence>
<name>A0AAV6TYP9_9ARAC</name>
<keyword evidence="1" id="KW-0812">Transmembrane</keyword>
<proteinExistence type="predicted"/>
<evidence type="ECO:0000256" key="2">
    <source>
        <dbReference type="SAM" id="SignalP"/>
    </source>
</evidence>
<dbReference type="EMBL" id="JAFNEN010000843">
    <property type="protein sequence ID" value="KAG8176901.1"/>
    <property type="molecule type" value="Genomic_DNA"/>
</dbReference>
<keyword evidence="4" id="KW-1185">Reference proteome</keyword>
<sequence length="253" mass="28081">MKNLFLVYTLTFILCSSVQARSSLFGNFLFGGSSDTTKRSSTLPQNADLFNNNLTNPVYSETEIDPMIINSTFDKEFVDLYSWNVSENIAVGENSSGFEDAATKQSVKKQLVDISSKPPPVTSQPRPTIEHIESQSVKNTVSGEVNVTSSPDDPEEVVLGTTKASIVTEDKTIFQKSLEWVENTYTLSILIPVAAGVLFATTCVITVALCRCVRRCCRRRRLRKKIMLPDSVKSLRASDRKRLLGDCSSDEEF</sequence>
<feature type="signal peptide" evidence="2">
    <location>
        <begin position="1"/>
        <end position="20"/>
    </location>
</feature>
<reference evidence="3 4" key="1">
    <citation type="journal article" date="2022" name="Nat. Ecol. Evol.">
        <title>A masculinizing supergene underlies an exaggerated male reproductive morph in a spider.</title>
        <authorList>
            <person name="Hendrickx F."/>
            <person name="De Corte Z."/>
            <person name="Sonet G."/>
            <person name="Van Belleghem S.M."/>
            <person name="Kostlbacher S."/>
            <person name="Vangestel C."/>
        </authorList>
    </citation>
    <scope>NUCLEOTIDE SEQUENCE [LARGE SCALE GENOMIC DNA]</scope>
    <source>
        <strain evidence="3">W744_W776</strain>
    </source>
</reference>
<keyword evidence="2" id="KW-0732">Signal</keyword>
<dbReference type="AlphaFoldDB" id="A0AAV6TYP9"/>
<comment type="caution">
    <text evidence="3">The sequence shown here is derived from an EMBL/GenBank/DDBJ whole genome shotgun (WGS) entry which is preliminary data.</text>
</comment>
<keyword evidence="1" id="KW-1133">Transmembrane helix</keyword>
<gene>
    <name evidence="3" type="ORF">JTE90_000486</name>
</gene>
<organism evidence="3 4">
    <name type="scientific">Oedothorax gibbosus</name>
    <dbReference type="NCBI Taxonomy" id="931172"/>
    <lineage>
        <taxon>Eukaryota</taxon>
        <taxon>Metazoa</taxon>
        <taxon>Ecdysozoa</taxon>
        <taxon>Arthropoda</taxon>
        <taxon>Chelicerata</taxon>
        <taxon>Arachnida</taxon>
        <taxon>Araneae</taxon>
        <taxon>Araneomorphae</taxon>
        <taxon>Entelegynae</taxon>
        <taxon>Araneoidea</taxon>
        <taxon>Linyphiidae</taxon>
        <taxon>Erigoninae</taxon>
        <taxon>Oedothorax</taxon>
    </lineage>
</organism>
<feature type="chain" id="PRO_5043731147" evidence="2">
    <location>
        <begin position="21"/>
        <end position="253"/>
    </location>
</feature>